<keyword evidence="3" id="KW-0732">Signal</keyword>
<evidence type="ECO:0000256" key="3">
    <source>
        <dbReference type="SAM" id="SignalP"/>
    </source>
</evidence>
<dbReference type="EMBL" id="JACCBE010000001">
    <property type="protein sequence ID" value="NYD56048.1"/>
    <property type="molecule type" value="Genomic_DNA"/>
</dbReference>
<dbReference type="SUPFAM" id="SSF49329">
    <property type="entry name" value="Cu,Zn superoxide dismutase-like"/>
    <property type="match status" value="1"/>
</dbReference>
<reference evidence="4 5" key="1">
    <citation type="submission" date="2020-07" db="EMBL/GenBank/DDBJ databases">
        <title>Sequencing the genomes of 1000 actinobacteria strains.</title>
        <authorList>
            <person name="Klenk H.-P."/>
        </authorList>
    </citation>
    <scope>NUCLEOTIDE SEQUENCE [LARGE SCALE GENOMIC DNA]</scope>
    <source>
        <strain evidence="4 5">DSM 18965</strain>
    </source>
</reference>
<dbReference type="AlphaFoldDB" id="A0A7Y9JPX5"/>
<gene>
    <name evidence="4" type="ORF">BKA08_000286</name>
</gene>
<dbReference type="Proteomes" id="UP000516957">
    <property type="component" value="Unassembled WGS sequence"/>
</dbReference>
<comment type="caution">
    <text evidence="4">The sequence shown here is derived from an EMBL/GenBank/DDBJ whole genome shotgun (WGS) entry which is preliminary data.</text>
</comment>
<feature type="region of interest" description="Disordered" evidence="2">
    <location>
        <begin position="173"/>
        <end position="192"/>
    </location>
</feature>
<comment type="similarity">
    <text evidence="1">Belongs to the Cu-Zn superoxide dismutase family.</text>
</comment>
<keyword evidence="5" id="KW-1185">Reference proteome</keyword>
<evidence type="ECO:0000313" key="5">
    <source>
        <dbReference type="Proteomes" id="UP000516957"/>
    </source>
</evidence>
<accession>A0A7Y9JPX5</accession>
<sequence>MRRSSTSLLLASLLTAVAGAGATAQAHDRTEHDDDGHGRADRFEAELEPVNADGDGRVRLRKRDGKLVVKLKAKGLDDGIHIAHIHGMAQAQSECPGSSFDTDGNGVVDLLEGLPAYGPVQVTLSDGLSDVGTRLKYRRSYTQRDNGDSLESLGDLSQYAIVVHGVDLDHDHMATNTDAAGDGQPNPADNEISMPALCGVIEVD</sequence>
<evidence type="ECO:0000256" key="2">
    <source>
        <dbReference type="SAM" id="MobiDB-lite"/>
    </source>
</evidence>
<dbReference type="GO" id="GO:0006801">
    <property type="term" value="P:superoxide metabolic process"/>
    <property type="evidence" value="ECO:0007669"/>
    <property type="project" value="InterPro"/>
</dbReference>
<proteinExistence type="inferred from homology"/>
<dbReference type="GO" id="GO:0046872">
    <property type="term" value="F:metal ion binding"/>
    <property type="evidence" value="ECO:0007669"/>
    <property type="project" value="InterPro"/>
</dbReference>
<name>A0A7Y9JPX5_9ACTN</name>
<protein>
    <submittedName>
        <fullName evidence="4">Cu/Zn superoxide dismutase</fullName>
    </submittedName>
</protein>
<feature type="signal peptide" evidence="3">
    <location>
        <begin position="1"/>
        <end position="26"/>
    </location>
</feature>
<evidence type="ECO:0000256" key="1">
    <source>
        <dbReference type="ARBA" id="ARBA00010457"/>
    </source>
</evidence>
<dbReference type="RefSeq" id="WP_179613992.1">
    <property type="nucleotide sequence ID" value="NZ_CP059163.1"/>
</dbReference>
<evidence type="ECO:0000313" key="4">
    <source>
        <dbReference type="EMBL" id="NYD56048.1"/>
    </source>
</evidence>
<organism evidence="4 5">
    <name type="scientific">Nocardioides marinisabuli</name>
    <dbReference type="NCBI Taxonomy" id="419476"/>
    <lineage>
        <taxon>Bacteria</taxon>
        <taxon>Bacillati</taxon>
        <taxon>Actinomycetota</taxon>
        <taxon>Actinomycetes</taxon>
        <taxon>Propionibacteriales</taxon>
        <taxon>Nocardioidaceae</taxon>
        <taxon>Nocardioides</taxon>
    </lineage>
</organism>
<feature type="chain" id="PRO_5031114944" evidence="3">
    <location>
        <begin position="27"/>
        <end position="204"/>
    </location>
</feature>
<dbReference type="InterPro" id="IPR036423">
    <property type="entry name" value="SOD-like_Cu/Zn_dom_sf"/>
</dbReference>